<comment type="caution">
    <text evidence="2">The sequence shown here is derived from an EMBL/GenBank/DDBJ whole genome shotgun (WGS) entry which is preliminary data.</text>
</comment>
<organism evidence="2 3">
    <name type="scientific">Volvox reticuliferus</name>
    <dbReference type="NCBI Taxonomy" id="1737510"/>
    <lineage>
        <taxon>Eukaryota</taxon>
        <taxon>Viridiplantae</taxon>
        <taxon>Chlorophyta</taxon>
        <taxon>core chlorophytes</taxon>
        <taxon>Chlorophyceae</taxon>
        <taxon>CS clade</taxon>
        <taxon>Chlamydomonadales</taxon>
        <taxon>Volvocaceae</taxon>
        <taxon>Volvox</taxon>
    </lineage>
</organism>
<reference evidence="2" key="1">
    <citation type="journal article" date="2021" name="Proc. Natl. Acad. Sci. U.S.A.">
        <title>Three genomes in the algal genus Volvox reveal the fate of a haploid sex-determining region after a transition to homothallism.</title>
        <authorList>
            <person name="Yamamoto K."/>
            <person name="Hamaji T."/>
            <person name="Kawai-Toyooka H."/>
            <person name="Matsuzaki R."/>
            <person name="Takahashi F."/>
            <person name="Nishimura Y."/>
            <person name="Kawachi M."/>
            <person name="Noguchi H."/>
            <person name="Minakuchi Y."/>
            <person name="Umen J.G."/>
            <person name="Toyoda A."/>
            <person name="Nozaki H."/>
        </authorList>
    </citation>
    <scope>NUCLEOTIDE SEQUENCE</scope>
    <source>
        <strain evidence="2">NIES-3786</strain>
    </source>
</reference>
<dbReference type="AlphaFoldDB" id="A0A8J4C321"/>
<gene>
    <name evidence="2" type="ORF">Vretifemale_3359</name>
</gene>
<evidence type="ECO:0000313" key="3">
    <source>
        <dbReference type="Proteomes" id="UP000747110"/>
    </source>
</evidence>
<accession>A0A8J4C321</accession>
<evidence type="ECO:0000256" key="1">
    <source>
        <dbReference type="SAM" id="MobiDB-lite"/>
    </source>
</evidence>
<protein>
    <submittedName>
        <fullName evidence="2">Uncharacterized protein</fullName>
    </submittedName>
</protein>
<dbReference type="Proteomes" id="UP000747110">
    <property type="component" value="Unassembled WGS sequence"/>
</dbReference>
<proteinExistence type="predicted"/>
<feature type="region of interest" description="Disordered" evidence="1">
    <location>
        <begin position="66"/>
        <end position="101"/>
    </location>
</feature>
<name>A0A8J4C321_9CHLO</name>
<evidence type="ECO:0000313" key="2">
    <source>
        <dbReference type="EMBL" id="GIL73164.1"/>
    </source>
</evidence>
<sequence length="101" mass="10866">MHLVRTRVASMVEADLGVRLRAPEQPASVRQAGSGPTVYTTGADDIDRERAEAGKPRVPTVQGAALAASGQERHAEHRQRQSRARAHRDAMKRPMCAAGDG</sequence>
<feature type="non-terminal residue" evidence="2">
    <location>
        <position position="101"/>
    </location>
</feature>
<keyword evidence="3" id="KW-1185">Reference proteome</keyword>
<dbReference type="EMBL" id="BNCP01000004">
    <property type="protein sequence ID" value="GIL73164.1"/>
    <property type="molecule type" value="Genomic_DNA"/>
</dbReference>